<dbReference type="RefSeq" id="WP_183348168.1">
    <property type="nucleotide sequence ID" value="NZ_BLXY01000005.1"/>
</dbReference>
<evidence type="ECO:0000256" key="1">
    <source>
        <dbReference type="ARBA" id="ARBA00022729"/>
    </source>
</evidence>
<dbReference type="Proteomes" id="UP000831485">
    <property type="component" value="Chromosome"/>
</dbReference>
<gene>
    <name evidence="2" type="ORF">GMPD_26800</name>
    <name evidence="3" type="ORF">M1B72_05375</name>
</gene>
<dbReference type="PANTHER" id="PTHR35038:SF8">
    <property type="entry name" value="C-TYPE POLYHEME CYTOCHROME OMCC"/>
    <property type="match status" value="1"/>
</dbReference>
<proteinExistence type="predicted"/>
<dbReference type="InterPro" id="IPR036280">
    <property type="entry name" value="Multihaem_cyt_sf"/>
</dbReference>
<dbReference type="PANTHER" id="PTHR35038">
    <property type="entry name" value="DISSIMILATORY SULFITE REDUCTASE SIRA"/>
    <property type="match status" value="1"/>
</dbReference>
<dbReference type="EMBL" id="BLXY01000005">
    <property type="protein sequence ID" value="GFO64761.1"/>
    <property type="molecule type" value="Genomic_DNA"/>
</dbReference>
<evidence type="ECO:0000313" key="4">
    <source>
        <dbReference type="Proteomes" id="UP000568888"/>
    </source>
</evidence>
<dbReference type="AlphaFoldDB" id="A0A6V8MXC3"/>
<keyword evidence="5" id="KW-1185">Reference proteome</keyword>
<dbReference type="EMBL" id="CP096574">
    <property type="protein sequence ID" value="UPU37142.1"/>
    <property type="molecule type" value="Genomic_DNA"/>
</dbReference>
<dbReference type="Proteomes" id="UP000568888">
    <property type="component" value="Unassembled WGS sequence"/>
</dbReference>
<reference evidence="3" key="3">
    <citation type="submission" date="2022-04" db="EMBL/GenBank/DDBJ databases">
        <authorList>
            <person name="Liu G."/>
        </authorList>
    </citation>
    <scope>NUCLEOTIDE SEQUENCE</scope>
    <source>
        <strain evidence="3">RG22</strain>
    </source>
</reference>
<evidence type="ECO:0000313" key="5">
    <source>
        <dbReference type="Proteomes" id="UP000831485"/>
    </source>
</evidence>
<organism evidence="2 4">
    <name type="scientific">Geomonas paludis</name>
    <dbReference type="NCBI Taxonomy" id="2740185"/>
    <lineage>
        <taxon>Bacteria</taxon>
        <taxon>Pseudomonadati</taxon>
        <taxon>Thermodesulfobacteriota</taxon>
        <taxon>Desulfuromonadia</taxon>
        <taxon>Geobacterales</taxon>
        <taxon>Geobacteraceae</taxon>
        <taxon>Geomonas</taxon>
    </lineage>
</organism>
<reference evidence="4" key="1">
    <citation type="submission" date="2020-06" db="EMBL/GenBank/DDBJ databases">
        <title>Draft genomic sequecing of Geomonas sp. Red736.</title>
        <authorList>
            <person name="Itoh H."/>
            <person name="Xu Z.X."/>
            <person name="Ushijima N."/>
            <person name="Masuda Y."/>
            <person name="Shiratori Y."/>
            <person name="Senoo K."/>
        </authorList>
    </citation>
    <scope>NUCLEOTIDE SEQUENCE [LARGE SCALE GENOMIC DNA]</scope>
    <source>
        <strain evidence="4">Red736</strain>
    </source>
</reference>
<accession>A0A6V8MXC3</accession>
<sequence length="1003" mass="105407">MYQDGGAPTYDAAAAKSTDPVYTSYTPFSFGTIGTGLAATDTSLQNFMKKADNSVAGEMRDCGECHVGGGFMQYYISSADASKKFQYNPDNRTDYRDATFTTVNAFNTYIDIFGLDGLGYEPTDHNGVARTAAQEPTYDAKINDFAETGVLEMDCLSCHLDGYDWAARRDQVRKGNFDSSRVAGAGFGTAVSGTNVTYDPTKVVAVTDETTGDVTYKLSANAGAKILGTPTSTNCASCHMAEHQVDWKKRGEMWKEGNDVHYGVGCMACHERKPGTAVGKTGLVTEVALGQCDPAKGNKSPYDALWNPLDGAAFKTCEDCHTPAATPTWNTYGAAQANQAHQKAGLTAILLQAAGEKGGVATKSHIDMIDCTACHTKNKDGITGGAFVDGTGTDLEGRVALHDENQVSKNMNNGLALHWLGGKLYSANLLTSFFWRDMNDFGYDANLDGRAGGMDALLPSHVAKINKINGVEALSVDGIDAAEITARQTMLTNGLEALTGVAFPLKADGVTKNFTPRISMLTVPFKATHNVAPAAEAWGKTSVDPTTGALTYGCNQCHADNGGFYNGAYPVNGNISWTFGPNQLATFTKVNGKMDPSEGHPNIMDKHGKRTVAFQLFDPATSTSLTDIDRSAVIYEATFKAPAAALTTWSEAAIVAGAVPTGCTNSSADGGVSTKGHILKIDVQKNTGTAEAPVWVDQPSRTWAVNGEYTSIDALIDGVAGDATKPGMGVFASNANSFGFTITNAGGKLSINPASGYRVKINSRDTDFGPFGFGGNAFAATKQGTVIKGKITNNEAAGRVEWVGYLNQITATDSGIGIDPAASITTVIADVDPVAPGTQVFTTDSLVLNAADAQGGKGFSTYTWTAVGGTATQDATDPKKATVTFTGAGSKSVTLVVKDEEGKSTSTTKSFEAVVPQPSVISWNDNAGNLGGTLTLTGLPANTQVKVMWGDAKYNIYLTSGATTISKTHTYLAAGTKLIQVYVYNGTAQVGYFYKNITVDGAN</sequence>
<dbReference type="SUPFAM" id="SSF48695">
    <property type="entry name" value="Multiheme cytochromes"/>
    <property type="match status" value="2"/>
</dbReference>
<evidence type="ECO:0000313" key="3">
    <source>
        <dbReference type="EMBL" id="UPU37142.1"/>
    </source>
</evidence>
<keyword evidence="1" id="KW-0732">Signal</keyword>
<dbReference type="InterPro" id="IPR051829">
    <property type="entry name" value="Multiheme_Cytochr_ET"/>
</dbReference>
<evidence type="ECO:0000313" key="2">
    <source>
        <dbReference type="EMBL" id="GFO64761.1"/>
    </source>
</evidence>
<dbReference type="GO" id="GO:0016491">
    <property type="term" value="F:oxidoreductase activity"/>
    <property type="evidence" value="ECO:0007669"/>
    <property type="project" value="TreeGrafter"/>
</dbReference>
<dbReference type="CDD" id="cd00146">
    <property type="entry name" value="PKD"/>
    <property type="match status" value="1"/>
</dbReference>
<name>A0A6V8MXC3_9BACT</name>
<reference evidence="2" key="2">
    <citation type="journal article" date="2021" name="Int. J. Syst. Evol. Microbiol.">
        <title>Geomonas silvestris sp. nov., Geomonas paludis sp. nov. and Geomonas limicola sp. nov., isolated from terrestrial environments, and emended description of the genus Geomonas.</title>
        <authorList>
            <person name="Itoh H."/>
            <person name="Xu Z."/>
            <person name="Masuda Y."/>
            <person name="Ushijima N."/>
            <person name="Hayakawa C."/>
            <person name="Shiratori Y."/>
            <person name="Senoo K."/>
        </authorList>
    </citation>
    <scope>NUCLEOTIDE SEQUENCE</scope>
    <source>
        <strain evidence="2">Red736</strain>
    </source>
</reference>
<protein>
    <submittedName>
        <fullName evidence="2">Cytochrome c</fullName>
    </submittedName>
    <submittedName>
        <fullName evidence="3">PKD domain-containing protein</fullName>
    </submittedName>
</protein>